<feature type="transmembrane region" description="Helical" evidence="10">
    <location>
        <begin position="313"/>
        <end position="336"/>
    </location>
</feature>
<feature type="transmembrane region" description="Helical" evidence="10">
    <location>
        <begin position="88"/>
        <end position="110"/>
    </location>
</feature>
<name>A0ABR4QSL8_9CEST</name>
<keyword evidence="5 10" id="KW-0472">Membrane</keyword>
<evidence type="ECO:0000256" key="10">
    <source>
        <dbReference type="SAM" id="Phobius"/>
    </source>
</evidence>
<evidence type="ECO:0000256" key="6">
    <source>
        <dbReference type="ARBA" id="ARBA00023170"/>
    </source>
</evidence>
<keyword evidence="4 8" id="KW-0297">G-protein coupled receptor</keyword>
<evidence type="ECO:0000256" key="3">
    <source>
        <dbReference type="ARBA" id="ARBA00022989"/>
    </source>
</evidence>
<dbReference type="Proteomes" id="UP001651158">
    <property type="component" value="Unassembled WGS sequence"/>
</dbReference>
<feature type="transmembrane region" description="Helical" evidence="10">
    <location>
        <begin position="12"/>
        <end position="28"/>
    </location>
</feature>
<accession>A0ABR4QSL8</accession>
<evidence type="ECO:0000259" key="11">
    <source>
        <dbReference type="PROSITE" id="PS50262"/>
    </source>
</evidence>
<feature type="transmembrane region" description="Helical" evidence="10">
    <location>
        <begin position="151"/>
        <end position="172"/>
    </location>
</feature>
<comment type="subcellular location">
    <subcellularLocation>
        <location evidence="1">Membrane</location>
        <topology evidence="1">Multi-pass membrane protein</topology>
    </subcellularLocation>
</comment>
<evidence type="ECO:0000256" key="4">
    <source>
        <dbReference type="ARBA" id="ARBA00023040"/>
    </source>
</evidence>
<evidence type="ECO:0000313" key="12">
    <source>
        <dbReference type="EMBL" id="KAL5112655.1"/>
    </source>
</evidence>
<dbReference type="Pfam" id="PF00001">
    <property type="entry name" value="7tm_1"/>
    <property type="match status" value="1"/>
</dbReference>
<gene>
    <name evidence="12" type="ORF">TcWFU_008106</name>
</gene>
<evidence type="ECO:0000256" key="1">
    <source>
        <dbReference type="ARBA" id="ARBA00004141"/>
    </source>
</evidence>
<feature type="region of interest" description="Disordered" evidence="9">
    <location>
        <begin position="260"/>
        <end position="283"/>
    </location>
</feature>
<dbReference type="PRINTS" id="PR00237">
    <property type="entry name" value="GPCRRHODOPSN"/>
</dbReference>
<dbReference type="SUPFAM" id="SSF81321">
    <property type="entry name" value="Family A G protein-coupled receptor-like"/>
    <property type="match status" value="1"/>
</dbReference>
<sequence>MLKPFDRHISTGAYSWFASILVYLTTAVDRAKHRLAQVTAALVISPPSSRQEDQQTLYSIGMETLTTQRITTMNNTPSNSAIFSDVEIFRAIAVMATVMVIGSIAGGISTDGGTSQKSLRIAKQVLSVETKPTITMEIHQFRISIDGLCKLFYVLFVTNTTFSSLLISAVALDRYLFICHSLKHILTLLRAKILVSTLALFSLCVGIAAGCVVGVKAMHPNTTEDGAQTYYICEENEYVRGISELQKTVSQIIKSRSHKLTVSSKTTRQNGRSSSYPEEATANSRLSRQRMVNLPAKLRQKAQFTLQNLRSALMLFIIALVYILTFVPSLVIANGWAPQNLVLLYLYYVNSAANPCIYAIFTPSFRRIVALLFRNCFCKDSSMHPPTGGRNSKRSDPIATINAGVSHANSRAFNRIGKKKRAVEEAYPFISREERMAAAAAAAAAATATATETLTDVSQTEHQLIPIGRLKKPCAPSWMGRKLFWSLLLLCEPSAPMKLFRNTASQQGQLMQGAMIRCYHLPKGISG</sequence>
<evidence type="ECO:0000256" key="8">
    <source>
        <dbReference type="RuleBase" id="RU000688"/>
    </source>
</evidence>
<reference evidence="12 13" key="1">
    <citation type="journal article" date="2022" name="Front. Cell. Infect. Microbiol.">
        <title>The Genomes of Two Strains of Taenia crassiceps the Animal Model for the Study of Human Cysticercosis.</title>
        <authorList>
            <person name="Bobes R.J."/>
            <person name="Estrada K."/>
            <person name="Rios-Valencia D.G."/>
            <person name="Calderon-Gallegos A."/>
            <person name="de la Torre P."/>
            <person name="Carrero J.C."/>
            <person name="Sanchez-Flores A."/>
            <person name="Laclette J.P."/>
        </authorList>
    </citation>
    <scope>NUCLEOTIDE SEQUENCE [LARGE SCALE GENOMIC DNA]</scope>
    <source>
        <strain evidence="12">WFUcys</strain>
    </source>
</reference>
<feature type="transmembrane region" description="Helical" evidence="10">
    <location>
        <begin position="342"/>
        <end position="361"/>
    </location>
</feature>
<dbReference type="EMBL" id="JAKROA010000001">
    <property type="protein sequence ID" value="KAL5112655.1"/>
    <property type="molecule type" value="Genomic_DNA"/>
</dbReference>
<dbReference type="PROSITE" id="PS50262">
    <property type="entry name" value="G_PROTEIN_RECEP_F1_2"/>
    <property type="match status" value="1"/>
</dbReference>
<proteinExistence type="inferred from homology"/>
<keyword evidence="2 8" id="KW-0812">Transmembrane</keyword>
<comment type="similarity">
    <text evidence="8">Belongs to the G-protein coupled receptor 1 family.</text>
</comment>
<evidence type="ECO:0000256" key="2">
    <source>
        <dbReference type="ARBA" id="ARBA00022692"/>
    </source>
</evidence>
<evidence type="ECO:0000256" key="5">
    <source>
        <dbReference type="ARBA" id="ARBA00023136"/>
    </source>
</evidence>
<keyword evidence="6 8" id="KW-0675">Receptor</keyword>
<organism evidence="12 13">
    <name type="scientific">Taenia crassiceps</name>
    <dbReference type="NCBI Taxonomy" id="6207"/>
    <lineage>
        <taxon>Eukaryota</taxon>
        <taxon>Metazoa</taxon>
        <taxon>Spiralia</taxon>
        <taxon>Lophotrochozoa</taxon>
        <taxon>Platyhelminthes</taxon>
        <taxon>Cestoda</taxon>
        <taxon>Eucestoda</taxon>
        <taxon>Cyclophyllidea</taxon>
        <taxon>Taeniidae</taxon>
        <taxon>Taenia</taxon>
    </lineage>
</organism>
<comment type="caution">
    <text evidence="12">The sequence shown here is derived from an EMBL/GenBank/DDBJ whole genome shotgun (WGS) entry which is preliminary data.</text>
</comment>
<feature type="domain" description="G-protein coupled receptors family 1 profile" evidence="11">
    <location>
        <begin position="148"/>
        <end position="358"/>
    </location>
</feature>
<dbReference type="PANTHER" id="PTHR24243:SF208">
    <property type="entry name" value="PYROKININ-1 RECEPTOR"/>
    <property type="match status" value="1"/>
</dbReference>
<dbReference type="PANTHER" id="PTHR24243">
    <property type="entry name" value="G-PROTEIN COUPLED RECEPTOR"/>
    <property type="match status" value="1"/>
</dbReference>
<keyword evidence="13" id="KW-1185">Reference proteome</keyword>
<dbReference type="PROSITE" id="PS00237">
    <property type="entry name" value="G_PROTEIN_RECEP_F1_1"/>
    <property type="match status" value="1"/>
</dbReference>
<dbReference type="InterPro" id="IPR000276">
    <property type="entry name" value="GPCR_Rhodpsn"/>
</dbReference>
<evidence type="ECO:0000256" key="7">
    <source>
        <dbReference type="ARBA" id="ARBA00023224"/>
    </source>
</evidence>
<dbReference type="CDD" id="cd00637">
    <property type="entry name" value="7tm_classA_rhodopsin-like"/>
    <property type="match status" value="1"/>
</dbReference>
<dbReference type="InterPro" id="IPR017452">
    <property type="entry name" value="GPCR_Rhodpsn_7TM"/>
</dbReference>
<feature type="transmembrane region" description="Helical" evidence="10">
    <location>
        <begin position="192"/>
        <end position="215"/>
    </location>
</feature>
<dbReference type="Gene3D" id="1.20.1070.10">
    <property type="entry name" value="Rhodopsin 7-helix transmembrane proteins"/>
    <property type="match status" value="1"/>
</dbReference>
<keyword evidence="7 8" id="KW-0807">Transducer</keyword>
<keyword evidence="3 10" id="KW-1133">Transmembrane helix</keyword>
<protein>
    <recommendedName>
        <fullName evidence="11">G-protein coupled receptors family 1 profile domain-containing protein</fullName>
    </recommendedName>
</protein>
<evidence type="ECO:0000256" key="9">
    <source>
        <dbReference type="SAM" id="MobiDB-lite"/>
    </source>
</evidence>
<evidence type="ECO:0000313" key="13">
    <source>
        <dbReference type="Proteomes" id="UP001651158"/>
    </source>
</evidence>